<protein>
    <submittedName>
        <fullName evidence="17">Leucine-rich repeat receptor-like protein kinase PXC2</fullName>
    </submittedName>
</protein>
<dbReference type="OrthoDB" id="676979at2759"/>
<keyword evidence="12" id="KW-0325">Glycoprotein</keyword>
<evidence type="ECO:0000256" key="6">
    <source>
        <dbReference type="ARBA" id="ARBA00022737"/>
    </source>
</evidence>
<dbReference type="InterPro" id="IPR000719">
    <property type="entry name" value="Prot_kinase_dom"/>
</dbReference>
<evidence type="ECO:0000256" key="4">
    <source>
        <dbReference type="ARBA" id="ARBA00022692"/>
    </source>
</evidence>
<keyword evidence="2" id="KW-1003">Cell membrane</keyword>
<dbReference type="PANTHER" id="PTHR48007:SF76">
    <property type="entry name" value="OS03G0145102 PROTEIN"/>
    <property type="match status" value="1"/>
</dbReference>
<organism evidence="17 18">
    <name type="scientific">Hibiscus syriacus</name>
    <name type="common">Rose of Sharon</name>
    <dbReference type="NCBI Taxonomy" id="106335"/>
    <lineage>
        <taxon>Eukaryota</taxon>
        <taxon>Viridiplantae</taxon>
        <taxon>Streptophyta</taxon>
        <taxon>Embryophyta</taxon>
        <taxon>Tracheophyta</taxon>
        <taxon>Spermatophyta</taxon>
        <taxon>Magnoliopsida</taxon>
        <taxon>eudicotyledons</taxon>
        <taxon>Gunneridae</taxon>
        <taxon>Pentapetalae</taxon>
        <taxon>rosids</taxon>
        <taxon>malvids</taxon>
        <taxon>Malvales</taxon>
        <taxon>Malvaceae</taxon>
        <taxon>Malvoideae</taxon>
        <taxon>Hibiscus</taxon>
    </lineage>
</organism>
<dbReference type="Gene3D" id="1.10.510.10">
    <property type="entry name" value="Transferase(Phosphotransferase) domain 1"/>
    <property type="match status" value="1"/>
</dbReference>
<dbReference type="FunFam" id="1.10.510.10:FF:000267">
    <property type="entry name" value="probable LRR receptor-like serine/threonine-protein kinase IRK"/>
    <property type="match status" value="1"/>
</dbReference>
<dbReference type="FunFam" id="3.80.10.10:FF:000402">
    <property type="entry name" value="Putative LRR receptor-like serine/threonine-protein kinase IRK"/>
    <property type="match status" value="1"/>
</dbReference>
<dbReference type="SUPFAM" id="SSF52047">
    <property type="entry name" value="RNI-like"/>
    <property type="match status" value="1"/>
</dbReference>
<feature type="transmembrane region" description="Helical" evidence="14">
    <location>
        <begin position="607"/>
        <end position="633"/>
    </location>
</feature>
<dbReference type="Pfam" id="PF07714">
    <property type="entry name" value="PK_Tyr_Ser-Thr"/>
    <property type="match status" value="1"/>
</dbReference>
<evidence type="ECO:0000256" key="5">
    <source>
        <dbReference type="ARBA" id="ARBA00022729"/>
    </source>
</evidence>
<dbReference type="Pfam" id="PF08263">
    <property type="entry name" value="LRRNT_2"/>
    <property type="match status" value="1"/>
</dbReference>
<evidence type="ECO:0000256" key="3">
    <source>
        <dbReference type="ARBA" id="ARBA00022614"/>
    </source>
</evidence>
<dbReference type="FunFam" id="3.30.200.20:FF:000295">
    <property type="entry name" value="probable LRR receptor-like serine/threonine-protein kinase IRK"/>
    <property type="match status" value="1"/>
</dbReference>
<evidence type="ECO:0000256" key="10">
    <source>
        <dbReference type="ARBA" id="ARBA00023136"/>
    </source>
</evidence>
<feature type="chain" id="PRO_5025484620" evidence="15">
    <location>
        <begin position="27"/>
        <end position="969"/>
    </location>
</feature>
<dbReference type="InterPro" id="IPR011009">
    <property type="entry name" value="Kinase-like_dom_sf"/>
</dbReference>
<dbReference type="InterPro" id="IPR003591">
    <property type="entry name" value="Leu-rich_rpt_typical-subtyp"/>
</dbReference>
<evidence type="ECO:0000256" key="1">
    <source>
        <dbReference type="ARBA" id="ARBA00004251"/>
    </source>
</evidence>
<evidence type="ECO:0000313" key="17">
    <source>
        <dbReference type="EMBL" id="KAE8723648.1"/>
    </source>
</evidence>
<proteinExistence type="predicted"/>
<keyword evidence="8 13" id="KW-0067">ATP-binding</keyword>
<dbReference type="GO" id="GO:0005524">
    <property type="term" value="F:ATP binding"/>
    <property type="evidence" value="ECO:0007669"/>
    <property type="project" value="UniProtKB-UniRule"/>
</dbReference>
<keyword evidence="18" id="KW-1185">Reference proteome</keyword>
<keyword evidence="10 14" id="KW-0472">Membrane</keyword>
<feature type="signal peptide" evidence="15">
    <location>
        <begin position="1"/>
        <end position="26"/>
    </location>
</feature>
<evidence type="ECO:0000256" key="9">
    <source>
        <dbReference type="ARBA" id="ARBA00022989"/>
    </source>
</evidence>
<keyword evidence="7 13" id="KW-0547">Nucleotide-binding</keyword>
<dbReference type="SUPFAM" id="SSF52058">
    <property type="entry name" value="L domain-like"/>
    <property type="match status" value="1"/>
</dbReference>
<evidence type="ECO:0000256" key="8">
    <source>
        <dbReference type="ARBA" id="ARBA00022840"/>
    </source>
</evidence>
<keyword evidence="4 14" id="KW-0812">Transmembrane</keyword>
<dbReference type="Gene3D" id="3.30.200.20">
    <property type="entry name" value="Phosphorylase Kinase, domain 1"/>
    <property type="match status" value="1"/>
</dbReference>
<dbReference type="InterPro" id="IPR032675">
    <property type="entry name" value="LRR_dom_sf"/>
</dbReference>
<dbReference type="InterPro" id="IPR001245">
    <property type="entry name" value="Ser-Thr/Tyr_kinase_cat_dom"/>
</dbReference>
<dbReference type="Proteomes" id="UP000436088">
    <property type="component" value="Unassembled WGS sequence"/>
</dbReference>
<dbReference type="PROSITE" id="PS50011">
    <property type="entry name" value="PROTEIN_KINASE_DOM"/>
    <property type="match status" value="1"/>
</dbReference>
<comment type="caution">
    <text evidence="17">The sequence shown here is derived from an EMBL/GenBank/DDBJ whole genome shotgun (WGS) entry which is preliminary data.</text>
</comment>
<dbReference type="EMBL" id="VEPZ02000514">
    <property type="protein sequence ID" value="KAE8723648.1"/>
    <property type="molecule type" value="Genomic_DNA"/>
</dbReference>
<dbReference type="Gene3D" id="3.80.10.10">
    <property type="entry name" value="Ribonuclease Inhibitor"/>
    <property type="match status" value="4"/>
</dbReference>
<keyword evidence="6" id="KW-0677">Repeat</keyword>
<evidence type="ECO:0000313" key="18">
    <source>
        <dbReference type="Proteomes" id="UP000436088"/>
    </source>
</evidence>
<dbReference type="SMART" id="SM00369">
    <property type="entry name" value="LRR_TYP"/>
    <property type="match status" value="8"/>
</dbReference>
<evidence type="ECO:0000256" key="7">
    <source>
        <dbReference type="ARBA" id="ARBA00022741"/>
    </source>
</evidence>
<dbReference type="SUPFAM" id="SSF56112">
    <property type="entry name" value="Protein kinase-like (PK-like)"/>
    <property type="match status" value="1"/>
</dbReference>
<dbReference type="InterPro" id="IPR017441">
    <property type="entry name" value="Protein_kinase_ATP_BS"/>
</dbReference>
<dbReference type="Pfam" id="PF13855">
    <property type="entry name" value="LRR_8"/>
    <property type="match status" value="2"/>
</dbReference>
<evidence type="ECO:0000256" key="13">
    <source>
        <dbReference type="PROSITE-ProRule" id="PRU10141"/>
    </source>
</evidence>
<dbReference type="GO" id="GO:0005886">
    <property type="term" value="C:plasma membrane"/>
    <property type="evidence" value="ECO:0007669"/>
    <property type="project" value="UniProtKB-SubCell"/>
</dbReference>
<evidence type="ECO:0000259" key="16">
    <source>
        <dbReference type="PROSITE" id="PS50011"/>
    </source>
</evidence>
<comment type="subcellular location">
    <subcellularLocation>
        <location evidence="1">Cell membrane</location>
        <topology evidence="1">Single-pass type I membrane protein</topology>
    </subcellularLocation>
</comment>
<dbReference type="PANTHER" id="PTHR48007">
    <property type="entry name" value="LEUCINE-RICH REPEAT RECEPTOR-LIKE PROTEIN KINASE PXC1"/>
    <property type="match status" value="1"/>
</dbReference>
<sequence length="969" mass="104472">MKMKKLSTYLLFSLVLLAVASSQVRSLTLTPSLNDDVLGLIVFKADIQDPTQKLSSWNEDDDIPCNWNGVKCNPRLNRVTELNLDGFSLSGRIGRGLLQLKFLRKLSLAKNNLSGSISPNLVKLESLRIIDLSENSLSGFIPDGFFEQCGYLKSVSLANNMFSGKIPGSLGSCATLAAIDLSQNQFSGSLPLGIWGLSGLSSLDLSGNMLEGEIPKGVQALNNLRSINLSKNKFSGQVPDEIGSCLLLRSIDFSWNWFSGSVPQTMQKLSLCSYLNLSMNSFSGEVPEWFGEMESLETLDLSVNNFSGQVPDSIGKLKSLKVLNFSANGFNGSLPASMENNVNLLALEFSQNLMTGELPRWIFNSQNKVGANVDIASSTSLGTSLQRIQVLDLSRNLFSGGLSFETGALSGLKLLNLSSNSLVGPIPGTIGELTALDVLDLSLNQLNGSIPTEIGGAYSLKDLRLNANILIGKIPTSIENCTLLRTLIISHNKLSGPIPAEIGKLSNLENVDLSFNSLMGTLPKQLANLPRLLSFNISHNNLQGELPAGIFFNTISPTAVTGNPLLCGSAVNKSCPAVLPKPIVLNPNTTADSISGELPPNVGHKRIVLSISSLIAIGAAAFIVVGVIAITVLNLRVKSSTSRSAEPLTFSAGEEFSQSPTTDANSGKLVMFSGEPDFSTGAHALLNKDCELGHGGFGAVYRTVLQDGRSVAIKKLTVSSLVKSQEEFEREVKKLGKISHPNLVALEGYYWTPSLQLLISEFVPGGSLHKHLHEGPGGNHLSWHDRFRIILGTAKSLAHLHRSNIIHYNIKSSNVLIDGSGEPKLGDFGLARLLPMLDLYVLSSKIQSALGYMAPEFACRTVKINEKCDVYGFGVLVMEVVTGKRPVEYMEDDVVVLCEMVREALEEGRVEECVDGRLQGKFPVEEAIPVMKLGLICTSQVPSNRPDMEEVIKILELTRCPSEGQEDSG</sequence>
<dbReference type="InterPro" id="IPR055414">
    <property type="entry name" value="LRR_R13L4/SHOC2-like"/>
</dbReference>
<dbReference type="AlphaFoldDB" id="A0A6A3C7V3"/>
<feature type="domain" description="Protein kinase" evidence="16">
    <location>
        <begin position="686"/>
        <end position="958"/>
    </location>
</feature>
<feature type="binding site" evidence="13">
    <location>
        <position position="715"/>
    </location>
    <ligand>
        <name>ATP</name>
        <dbReference type="ChEBI" id="CHEBI:30616"/>
    </ligand>
</feature>
<dbReference type="Pfam" id="PF00560">
    <property type="entry name" value="LRR_1"/>
    <property type="match status" value="2"/>
</dbReference>
<keyword evidence="5 15" id="KW-0732">Signal</keyword>
<evidence type="ECO:0000256" key="15">
    <source>
        <dbReference type="SAM" id="SignalP"/>
    </source>
</evidence>
<evidence type="ECO:0000256" key="12">
    <source>
        <dbReference type="ARBA" id="ARBA00023180"/>
    </source>
</evidence>
<dbReference type="GO" id="GO:0004674">
    <property type="term" value="F:protein serine/threonine kinase activity"/>
    <property type="evidence" value="ECO:0007669"/>
    <property type="project" value="UniProtKB-EC"/>
</dbReference>
<dbReference type="PROSITE" id="PS00107">
    <property type="entry name" value="PROTEIN_KINASE_ATP"/>
    <property type="match status" value="1"/>
</dbReference>
<keyword evidence="3" id="KW-0433">Leucine-rich repeat</keyword>
<dbReference type="InterPro" id="IPR046959">
    <property type="entry name" value="PRK1-6/SRF4-like"/>
</dbReference>
<accession>A0A6A3C7V3</accession>
<gene>
    <name evidence="17" type="ORF">F3Y22_tig00012104pilonHSYRG00045</name>
</gene>
<reference evidence="17" key="1">
    <citation type="submission" date="2019-09" db="EMBL/GenBank/DDBJ databases">
        <title>Draft genome information of white flower Hibiscus syriacus.</title>
        <authorList>
            <person name="Kim Y.-M."/>
        </authorList>
    </citation>
    <scope>NUCLEOTIDE SEQUENCE [LARGE SCALE GENOMIC DNA]</scope>
    <source>
        <strain evidence="17">YM2019G1</strain>
    </source>
</reference>
<dbReference type="InterPro" id="IPR001611">
    <property type="entry name" value="Leu-rich_rpt"/>
</dbReference>
<keyword evidence="9 14" id="KW-1133">Transmembrane helix</keyword>
<dbReference type="CDD" id="cd14066">
    <property type="entry name" value="STKc_IRAK"/>
    <property type="match status" value="1"/>
</dbReference>
<dbReference type="InterPro" id="IPR013210">
    <property type="entry name" value="LRR_N_plant-typ"/>
</dbReference>
<dbReference type="Pfam" id="PF23598">
    <property type="entry name" value="LRR_14"/>
    <property type="match status" value="1"/>
</dbReference>
<dbReference type="FunFam" id="3.80.10.10:FF:000362">
    <property type="entry name" value="Putative LRR receptor-like serine/threonine-protein kinase IRK"/>
    <property type="match status" value="1"/>
</dbReference>
<keyword evidence="11" id="KW-0675">Receptor</keyword>
<name>A0A6A3C7V3_HIBSY</name>
<evidence type="ECO:0000256" key="14">
    <source>
        <dbReference type="SAM" id="Phobius"/>
    </source>
</evidence>
<evidence type="ECO:0000256" key="11">
    <source>
        <dbReference type="ARBA" id="ARBA00023170"/>
    </source>
</evidence>
<evidence type="ECO:0000256" key="2">
    <source>
        <dbReference type="ARBA" id="ARBA00022475"/>
    </source>
</evidence>